<comment type="cofactor">
    <cofactor evidence="12">
        <name>a divalent metal cation</name>
        <dbReference type="ChEBI" id="CHEBI:60240"/>
    </cofactor>
    <text evidence="12">Binds 1 divalent metal cation per subunit.</text>
</comment>
<dbReference type="GO" id="GO:0046872">
    <property type="term" value="F:metal ion binding"/>
    <property type="evidence" value="ECO:0007669"/>
    <property type="project" value="UniProtKB-KW"/>
</dbReference>
<organism evidence="14 15">
    <name type="scientific">Isobaculum melis</name>
    <dbReference type="NCBI Taxonomy" id="142588"/>
    <lineage>
        <taxon>Bacteria</taxon>
        <taxon>Bacillati</taxon>
        <taxon>Bacillota</taxon>
        <taxon>Bacilli</taxon>
        <taxon>Lactobacillales</taxon>
        <taxon>Carnobacteriaceae</taxon>
        <taxon>Isobaculum</taxon>
    </lineage>
</organism>
<feature type="binding site" evidence="11">
    <location>
        <position position="140"/>
    </location>
    <ligand>
        <name>substrate</name>
    </ligand>
</feature>
<dbReference type="FunFam" id="3.20.20.140:FF:000004">
    <property type="entry name" value="N-acetylglucosamine-6-phosphate deacetylase"/>
    <property type="match status" value="1"/>
</dbReference>
<dbReference type="GO" id="GO:0006046">
    <property type="term" value="P:N-acetylglucosamine catabolic process"/>
    <property type="evidence" value="ECO:0007669"/>
    <property type="project" value="TreeGrafter"/>
</dbReference>
<dbReference type="Proteomes" id="UP000198948">
    <property type="component" value="Unassembled WGS sequence"/>
</dbReference>
<dbReference type="InterPro" id="IPR006680">
    <property type="entry name" value="Amidohydro-rel"/>
</dbReference>
<evidence type="ECO:0000256" key="1">
    <source>
        <dbReference type="ARBA" id="ARBA00010716"/>
    </source>
</evidence>
<keyword evidence="5 9" id="KW-0378">Hydrolase</keyword>
<evidence type="ECO:0000256" key="11">
    <source>
        <dbReference type="PIRSR" id="PIRSR038994-2"/>
    </source>
</evidence>
<evidence type="ECO:0000256" key="12">
    <source>
        <dbReference type="PIRSR" id="PIRSR038994-3"/>
    </source>
</evidence>
<evidence type="ECO:0000256" key="2">
    <source>
        <dbReference type="ARBA" id="ARBA00011899"/>
    </source>
</evidence>
<feature type="binding site" evidence="11">
    <location>
        <begin position="304"/>
        <end position="306"/>
    </location>
    <ligand>
        <name>substrate</name>
    </ligand>
</feature>
<dbReference type="AlphaFoldDB" id="A0A1H9QN87"/>
<comment type="catalytic activity">
    <reaction evidence="7">
        <text>N-acetyl-D-glucosamine 6-phosphate + H2O = D-glucosamine 6-phosphate + acetate</text>
        <dbReference type="Rhea" id="RHEA:22936"/>
        <dbReference type="ChEBI" id="CHEBI:15377"/>
        <dbReference type="ChEBI" id="CHEBI:30089"/>
        <dbReference type="ChEBI" id="CHEBI:57513"/>
        <dbReference type="ChEBI" id="CHEBI:58725"/>
        <dbReference type="EC" id="3.5.1.25"/>
    </reaction>
</comment>
<keyword evidence="4 12" id="KW-0479">Metal-binding</keyword>
<dbReference type="InterPro" id="IPR032466">
    <property type="entry name" value="Metal_Hydrolase"/>
</dbReference>
<dbReference type="PANTHER" id="PTHR11113:SF14">
    <property type="entry name" value="N-ACETYLGLUCOSAMINE-6-PHOSPHATE DEACETYLASE"/>
    <property type="match status" value="1"/>
</dbReference>
<feature type="domain" description="Amidohydrolase-related" evidence="13">
    <location>
        <begin position="53"/>
        <end position="372"/>
    </location>
</feature>
<reference evidence="14 15" key="1">
    <citation type="submission" date="2016-10" db="EMBL/GenBank/DDBJ databases">
        <authorList>
            <person name="de Groot N.N."/>
        </authorList>
    </citation>
    <scope>NUCLEOTIDE SEQUENCE [LARGE SCALE GENOMIC DNA]</scope>
    <source>
        <strain evidence="14 15">DSM 13760</strain>
    </source>
</reference>
<dbReference type="GO" id="GO:0008448">
    <property type="term" value="F:N-acetylglucosamine-6-phosphate deacetylase activity"/>
    <property type="evidence" value="ECO:0007669"/>
    <property type="project" value="UniProtKB-EC"/>
</dbReference>
<feature type="binding site" evidence="12">
    <location>
        <position position="213"/>
    </location>
    <ligand>
        <name>Zn(2+)</name>
        <dbReference type="ChEBI" id="CHEBI:29105"/>
    </ligand>
</feature>
<name>A0A1H9QN87_9LACT</name>
<dbReference type="InterPro" id="IPR011059">
    <property type="entry name" value="Metal-dep_hydrolase_composite"/>
</dbReference>
<evidence type="ECO:0000256" key="4">
    <source>
        <dbReference type="ARBA" id="ARBA00022723"/>
    </source>
</evidence>
<dbReference type="Gene3D" id="3.20.20.140">
    <property type="entry name" value="Metal-dependent hydrolases"/>
    <property type="match status" value="1"/>
</dbReference>
<evidence type="ECO:0000256" key="8">
    <source>
        <dbReference type="ARBA" id="ARBA00060590"/>
    </source>
</evidence>
<dbReference type="PIRSF" id="PIRSF038994">
    <property type="entry name" value="NagA"/>
    <property type="match status" value="1"/>
</dbReference>
<evidence type="ECO:0000256" key="3">
    <source>
        <dbReference type="ARBA" id="ARBA00018029"/>
    </source>
</evidence>
<evidence type="ECO:0000256" key="9">
    <source>
        <dbReference type="PIRNR" id="PIRNR038994"/>
    </source>
</evidence>
<evidence type="ECO:0000313" key="14">
    <source>
        <dbReference type="EMBL" id="SER61986.1"/>
    </source>
</evidence>
<comment type="pathway">
    <text evidence="8">Amino-sugar metabolism; N-acetylneuraminate degradation; D-fructose 6-phosphate from N-acetylneuraminate: step 4/5.</text>
</comment>
<protein>
    <recommendedName>
        <fullName evidence="3">N-acetylglucosamine-6-phosphate deacetylase</fullName>
        <ecNumber evidence="2">3.5.1.25</ecNumber>
    </recommendedName>
</protein>
<feature type="active site" description="Proton donor/acceptor" evidence="10">
    <location>
        <position position="271"/>
    </location>
</feature>
<feature type="binding site" evidence="12">
    <location>
        <position position="129"/>
    </location>
    <ligand>
        <name>Zn(2+)</name>
        <dbReference type="ChEBI" id="CHEBI:29105"/>
    </ligand>
</feature>
<evidence type="ECO:0000259" key="13">
    <source>
        <dbReference type="Pfam" id="PF01979"/>
    </source>
</evidence>
<dbReference type="Pfam" id="PF01979">
    <property type="entry name" value="Amidohydro_1"/>
    <property type="match status" value="1"/>
</dbReference>
<sequence length="379" mass="41908">MTIKAYKHVTIYTGEEKIEDGFVRFDQEILEVGQMKDFKEVSHEETIDMQGKILVPGFIDVHTHGGYGIDAMDGSAEGVDTLATDLLQEGITSYFATTMTQSYENIATAMKAIKVAAEKNPLIQGIHLEGPFVSKVFKGAQPEEYIRHPEVKTFDEWNQLSGGRIKLVTYAPENEDAAAFEEYCVENNVVLSIGHSNATRADLLNSKASHITHLYNAQRGLHHREPGVTGHAFLEDNIYTEVIADGFHIHPDMVKLAYKMKGPNRIILITDSMRAKGMPEGESELGGQKVFVKDKQARLADGTLAGSVLEYPDAFRNIMKFTGCGIEEAVLMSSVNQAKEFGLDRKGAIAKGKDADMVVFDQALQLIETVSYGNRTVKK</sequence>
<dbReference type="SUPFAM" id="SSF51338">
    <property type="entry name" value="Composite domain of metallo-dependent hydrolases"/>
    <property type="match status" value="1"/>
</dbReference>
<evidence type="ECO:0000256" key="5">
    <source>
        <dbReference type="ARBA" id="ARBA00022801"/>
    </source>
</evidence>
<feature type="binding site" evidence="11">
    <location>
        <position position="224"/>
    </location>
    <ligand>
        <name>substrate</name>
    </ligand>
</feature>
<dbReference type="CDD" id="cd00854">
    <property type="entry name" value="NagA"/>
    <property type="match status" value="1"/>
</dbReference>
<keyword evidence="15" id="KW-1185">Reference proteome</keyword>
<dbReference type="EMBL" id="FOHA01000002">
    <property type="protein sequence ID" value="SER61986.1"/>
    <property type="molecule type" value="Genomic_DNA"/>
</dbReference>
<dbReference type="RefSeq" id="WP_092650062.1">
    <property type="nucleotide sequence ID" value="NZ_FOHA01000002.1"/>
</dbReference>
<dbReference type="Gene3D" id="2.30.40.10">
    <property type="entry name" value="Urease, subunit C, domain 1"/>
    <property type="match status" value="1"/>
</dbReference>
<dbReference type="OrthoDB" id="9776488at2"/>
<feature type="binding site" evidence="12">
    <location>
        <position position="195"/>
    </location>
    <ligand>
        <name>Zn(2+)</name>
        <dbReference type="ChEBI" id="CHEBI:29105"/>
    </ligand>
</feature>
<evidence type="ECO:0000256" key="6">
    <source>
        <dbReference type="ARBA" id="ARBA00023277"/>
    </source>
</evidence>
<comment type="similarity">
    <text evidence="1 9">Belongs to the metallo-dependent hydrolases superfamily. NagA family.</text>
</comment>
<dbReference type="InterPro" id="IPR003764">
    <property type="entry name" value="GlcNAc_6-P_deAcase"/>
</dbReference>
<dbReference type="EC" id="3.5.1.25" evidence="2"/>
<evidence type="ECO:0000256" key="7">
    <source>
        <dbReference type="ARBA" id="ARBA00047647"/>
    </source>
</evidence>
<keyword evidence="6 9" id="KW-0119">Carbohydrate metabolism</keyword>
<evidence type="ECO:0000256" key="10">
    <source>
        <dbReference type="PIRSR" id="PIRSR038994-1"/>
    </source>
</evidence>
<gene>
    <name evidence="14" type="ORF">SAMN04488559_102184</name>
</gene>
<proteinExistence type="inferred from homology"/>
<feature type="binding site" evidence="11">
    <location>
        <begin position="216"/>
        <end position="217"/>
    </location>
    <ligand>
        <name>substrate</name>
    </ligand>
</feature>
<accession>A0A1H9QN87</accession>
<feature type="binding site" evidence="11">
    <location>
        <position position="248"/>
    </location>
    <ligand>
        <name>substrate</name>
    </ligand>
</feature>
<dbReference type="STRING" id="142588.SAMN04488559_102184"/>
<evidence type="ECO:0000313" key="15">
    <source>
        <dbReference type="Proteomes" id="UP000198948"/>
    </source>
</evidence>
<dbReference type="PANTHER" id="PTHR11113">
    <property type="entry name" value="N-ACETYLGLUCOSAMINE-6-PHOSPHATE DEACETYLASE"/>
    <property type="match status" value="1"/>
</dbReference>
<dbReference type="SUPFAM" id="SSF51556">
    <property type="entry name" value="Metallo-dependent hydrolases"/>
    <property type="match status" value="1"/>
</dbReference>
<dbReference type="NCBIfam" id="TIGR00221">
    <property type="entry name" value="nagA"/>
    <property type="match status" value="1"/>
</dbReference>